<protein>
    <submittedName>
        <fullName evidence="1">Uncharacterized protein</fullName>
    </submittedName>
</protein>
<accession>C7Q1D9</accession>
<evidence type="ECO:0000313" key="1">
    <source>
        <dbReference type="EMBL" id="ACU73668.1"/>
    </source>
</evidence>
<dbReference type="InParanoid" id="C7Q1D9"/>
<dbReference type="OrthoDB" id="281785at2"/>
<dbReference type="AlphaFoldDB" id="C7Q1D9"/>
<dbReference type="Proteomes" id="UP000000851">
    <property type="component" value="Chromosome"/>
</dbReference>
<evidence type="ECO:0000313" key="2">
    <source>
        <dbReference type="Proteomes" id="UP000000851"/>
    </source>
</evidence>
<keyword evidence="2" id="KW-1185">Reference proteome</keyword>
<dbReference type="KEGG" id="cai:Caci_4807"/>
<dbReference type="eggNOG" id="ENOG502ZU7R">
    <property type="taxonomic scope" value="Bacteria"/>
</dbReference>
<organism evidence="1 2">
    <name type="scientific">Catenulispora acidiphila (strain DSM 44928 / JCM 14897 / NBRC 102108 / NRRL B-24433 / ID139908)</name>
    <dbReference type="NCBI Taxonomy" id="479433"/>
    <lineage>
        <taxon>Bacteria</taxon>
        <taxon>Bacillati</taxon>
        <taxon>Actinomycetota</taxon>
        <taxon>Actinomycetes</taxon>
        <taxon>Catenulisporales</taxon>
        <taxon>Catenulisporaceae</taxon>
        <taxon>Catenulispora</taxon>
    </lineage>
</organism>
<proteinExistence type="predicted"/>
<dbReference type="STRING" id="479433.Caci_4807"/>
<gene>
    <name evidence="1" type="ordered locus">Caci_4807</name>
</gene>
<dbReference type="HOGENOM" id="CLU_2536416_0_0_11"/>
<dbReference type="RefSeq" id="WP_015793397.1">
    <property type="nucleotide sequence ID" value="NC_013131.1"/>
</dbReference>
<reference evidence="1 2" key="1">
    <citation type="journal article" date="2009" name="Stand. Genomic Sci.">
        <title>Complete genome sequence of Catenulispora acidiphila type strain (ID 139908).</title>
        <authorList>
            <person name="Copeland A."/>
            <person name="Lapidus A."/>
            <person name="Glavina Del Rio T."/>
            <person name="Nolan M."/>
            <person name="Lucas S."/>
            <person name="Chen F."/>
            <person name="Tice H."/>
            <person name="Cheng J.F."/>
            <person name="Bruce D."/>
            <person name="Goodwin L."/>
            <person name="Pitluck S."/>
            <person name="Mikhailova N."/>
            <person name="Pati A."/>
            <person name="Ivanova N."/>
            <person name="Mavromatis K."/>
            <person name="Chen A."/>
            <person name="Palaniappan K."/>
            <person name="Chain P."/>
            <person name="Land M."/>
            <person name="Hauser L."/>
            <person name="Chang Y.J."/>
            <person name="Jeffries C.D."/>
            <person name="Chertkov O."/>
            <person name="Brettin T."/>
            <person name="Detter J.C."/>
            <person name="Han C."/>
            <person name="Ali Z."/>
            <person name="Tindall B.J."/>
            <person name="Goker M."/>
            <person name="Bristow J."/>
            <person name="Eisen J.A."/>
            <person name="Markowitz V."/>
            <person name="Hugenholtz P."/>
            <person name="Kyrpides N.C."/>
            <person name="Klenk H.P."/>
        </authorList>
    </citation>
    <scope>NUCLEOTIDE SEQUENCE [LARGE SCALE GENOMIC DNA]</scope>
    <source>
        <strain evidence="2">DSM 44928 / JCM 14897 / NBRC 102108 / NRRL B-24433 / ID139908</strain>
    </source>
</reference>
<name>C7Q1D9_CATAD</name>
<sequence>MVSWSAADHNLDDVIAEYGPASITFGDPHARSAKTLAYATDDRQAPFVAFHLDATESVAALLAVRLNDDFFNGWRFTPRGMEA</sequence>
<dbReference type="EMBL" id="CP001700">
    <property type="protein sequence ID" value="ACU73668.1"/>
    <property type="molecule type" value="Genomic_DNA"/>
</dbReference>